<evidence type="ECO:0000256" key="1">
    <source>
        <dbReference type="ARBA" id="ARBA00004479"/>
    </source>
</evidence>
<dbReference type="GO" id="GO:0004674">
    <property type="term" value="F:protein serine/threonine kinase activity"/>
    <property type="evidence" value="ECO:0007669"/>
    <property type="project" value="UniProtKB-KW"/>
</dbReference>
<dbReference type="GO" id="GO:0005524">
    <property type="term" value="F:ATP binding"/>
    <property type="evidence" value="ECO:0007669"/>
    <property type="project" value="UniProtKB-KW"/>
</dbReference>
<dbReference type="InterPro" id="IPR001611">
    <property type="entry name" value="Leu-rich_rpt"/>
</dbReference>
<comment type="catalytic activity">
    <reaction evidence="17">
        <text>L-threonyl-[protein] + ATP = O-phospho-L-threonyl-[protein] + ADP + H(+)</text>
        <dbReference type="Rhea" id="RHEA:46608"/>
        <dbReference type="Rhea" id="RHEA-COMP:11060"/>
        <dbReference type="Rhea" id="RHEA-COMP:11605"/>
        <dbReference type="ChEBI" id="CHEBI:15378"/>
        <dbReference type="ChEBI" id="CHEBI:30013"/>
        <dbReference type="ChEBI" id="CHEBI:30616"/>
        <dbReference type="ChEBI" id="CHEBI:61977"/>
        <dbReference type="ChEBI" id="CHEBI:456216"/>
        <dbReference type="EC" id="2.7.11.1"/>
    </reaction>
</comment>
<keyword evidence="6" id="KW-0808">Transferase</keyword>
<sequence length="796" mass="88338">RIDAASLSGKIPEFIGNWTKLERLDMQGTSMEGPIPSTISLLTNLTQLRITDLNVSNTPFPNLQDLTKLTDLVLRNCSITGPIPSYIGQRMLDIEKLDLSFNRLSGTIPDTLDPLRNLLFMYLTNNSLTGKLSQWLSDTTVNFDVSYNNFSEELQSTNCQTNNLNRIAIYSSQENKSIDWCLKKDLPCPRKSTQYDLFINCGGRSLSFERKQYEQDTADMGPSSFYSNDKWACSTTGDFLGNDKLSYMASAKTPDEDIYSTARLAPFSLKYYGRCLLKGSYTVKLHFAEIMLTADRTNNTRGKRIFDVYIQGDRVLKDFNIAEEAGGINKGIVQEYTVNVTGSTLEIHLYWSGKGSTALPFRGVYGPLISAISVTPNFDPHTGLSAGAIAGIVVASFVAVLLSLAVLWKKGYLGGKDLEDKELRGLQLQTGYFTLRQIKAATGNFDPSNKIGEGGFGPVYKGVLPDGSMIAVKQLSSKSEQGNREFVNEIGMLSGLQHPHLVRLFGCCIEGNQLLLIYEYMENNSLARALFDREEQNLILDWPTRLEICLGIARGLAFLHEESVLKVIHRDMKATNVLLDKDLNAKISDFGLAKLNEKKKTHISTRIAGTIGYIAPEYAMRGYLTEKADVYSFGVVALEIVSGKCNTNYSRREEEVFLLDWAHVLQEQGNLLELVDPNLGTNYSKTEALRMINIGLLCTNSSSILRPAMSAVVSMLEGHLPVQAPLVRRQGTMNDHMRLASIEKLSHDSQTQSSHHSHDSHTHDSKDGPSVGSSISSFTNDEDTKDRPFLCKQASG</sequence>
<keyword evidence="16" id="KW-0325">Glycoprotein</keyword>
<keyword evidence="14 20" id="KW-0472">Membrane</keyword>
<dbReference type="OrthoDB" id="4062651at2759"/>
<keyword evidence="12" id="KW-0067">ATP-binding</keyword>
<dbReference type="Gene3D" id="3.30.200.20">
    <property type="entry name" value="Phosphorylase Kinase, domain 1"/>
    <property type="match status" value="1"/>
</dbReference>
<keyword evidence="9" id="KW-0677">Repeat</keyword>
<organism evidence="22 23">
    <name type="scientific">Thalictrum thalictroides</name>
    <name type="common">Rue-anemone</name>
    <name type="synonym">Anemone thalictroides</name>
    <dbReference type="NCBI Taxonomy" id="46969"/>
    <lineage>
        <taxon>Eukaryota</taxon>
        <taxon>Viridiplantae</taxon>
        <taxon>Streptophyta</taxon>
        <taxon>Embryophyta</taxon>
        <taxon>Tracheophyta</taxon>
        <taxon>Spermatophyta</taxon>
        <taxon>Magnoliopsida</taxon>
        <taxon>Ranunculales</taxon>
        <taxon>Ranunculaceae</taxon>
        <taxon>Thalictroideae</taxon>
        <taxon>Thalictrum</taxon>
    </lineage>
</organism>
<dbReference type="PANTHER" id="PTHR48006:SF44">
    <property type="entry name" value="PROTEIN KINASE DOMAIN-CONTAINING PROTEIN"/>
    <property type="match status" value="1"/>
</dbReference>
<dbReference type="InterPro" id="IPR051824">
    <property type="entry name" value="LRR_Rcpt-Like_S/T_Kinase"/>
</dbReference>
<keyword evidence="15 22" id="KW-0675">Receptor</keyword>
<dbReference type="EC" id="2.7.11.1" evidence="2"/>
<dbReference type="Pfam" id="PF11721">
    <property type="entry name" value="Malectin"/>
    <property type="match status" value="1"/>
</dbReference>
<dbReference type="SUPFAM" id="SSF52058">
    <property type="entry name" value="L domain-like"/>
    <property type="match status" value="1"/>
</dbReference>
<dbReference type="Gene3D" id="3.80.10.10">
    <property type="entry name" value="Ribonuclease Inhibitor"/>
    <property type="match status" value="1"/>
</dbReference>
<keyword evidence="4" id="KW-0597">Phosphoprotein</keyword>
<evidence type="ECO:0000256" key="11">
    <source>
        <dbReference type="ARBA" id="ARBA00022777"/>
    </source>
</evidence>
<protein>
    <recommendedName>
        <fullName evidence="2">non-specific serine/threonine protein kinase</fullName>
        <ecNumber evidence="2">2.7.11.1</ecNumber>
    </recommendedName>
</protein>
<feature type="domain" description="Protein kinase" evidence="21">
    <location>
        <begin position="445"/>
        <end position="722"/>
    </location>
</feature>
<dbReference type="SUPFAM" id="SSF56112">
    <property type="entry name" value="Protein kinase-like (PK-like)"/>
    <property type="match status" value="1"/>
</dbReference>
<evidence type="ECO:0000259" key="21">
    <source>
        <dbReference type="PROSITE" id="PS50011"/>
    </source>
</evidence>
<dbReference type="AlphaFoldDB" id="A0A7J6X331"/>
<dbReference type="InterPro" id="IPR011009">
    <property type="entry name" value="Kinase-like_dom_sf"/>
</dbReference>
<dbReference type="EMBL" id="JABWDY010006992">
    <property type="protein sequence ID" value="KAF5203295.1"/>
    <property type="molecule type" value="Genomic_DNA"/>
</dbReference>
<dbReference type="PANTHER" id="PTHR48006">
    <property type="entry name" value="LEUCINE-RICH REPEAT-CONTAINING PROTEIN DDB_G0281931-RELATED"/>
    <property type="match status" value="1"/>
</dbReference>
<evidence type="ECO:0000256" key="6">
    <source>
        <dbReference type="ARBA" id="ARBA00022679"/>
    </source>
</evidence>
<feature type="transmembrane region" description="Helical" evidence="20">
    <location>
        <begin position="384"/>
        <end position="408"/>
    </location>
</feature>
<evidence type="ECO:0000256" key="3">
    <source>
        <dbReference type="ARBA" id="ARBA00022527"/>
    </source>
</evidence>
<evidence type="ECO:0000256" key="13">
    <source>
        <dbReference type="ARBA" id="ARBA00022989"/>
    </source>
</evidence>
<evidence type="ECO:0000256" key="4">
    <source>
        <dbReference type="ARBA" id="ARBA00022553"/>
    </source>
</evidence>
<evidence type="ECO:0000256" key="5">
    <source>
        <dbReference type="ARBA" id="ARBA00022614"/>
    </source>
</evidence>
<proteinExistence type="predicted"/>
<keyword evidence="23" id="KW-1185">Reference proteome</keyword>
<dbReference type="Proteomes" id="UP000554482">
    <property type="component" value="Unassembled WGS sequence"/>
</dbReference>
<dbReference type="InterPro" id="IPR000719">
    <property type="entry name" value="Prot_kinase_dom"/>
</dbReference>
<dbReference type="InterPro" id="IPR008271">
    <property type="entry name" value="Ser/Thr_kinase_AS"/>
</dbReference>
<dbReference type="Gene3D" id="2.60.120.430">
    <property type="entry name" value="Galactose-binding lectin"/>
    <property type="match status" value="1"/>
</dbReference>
<evidence type="ECO:0000256" key="18">
    <source>
        <dbReference type="ARBA" id="ARBA00048679"/>
    </source>
</evidence>
<name>A0A7J6X331_THATH</name>
<dbReference type="PROSITE" id="PS00108">
    <property type="entry name" value="PROTEIN_KINASE_ST"/>
    <property type="match status" value="1"/>
</dbReference>
<evidence type="ECO:0000256" key="17">
    <source>
        <dbReference type="ARBA" id="ARBA00047899"/>
    </source>
</evidence>
<comment type="caution">
    <text evidence="22">The sequence shown here is derived from an EMBL/GenBank/DDBJ whole genome shotgun (WGS) entry which is preliminary data.</text>
</comment>
<dbReference type="InterPro" id="IPR021720">
    <property type="entry name" value="Malectin_dom"/>
</dbReference>
<dbReference type="Pfam" id="PF00560">
    <property type="entry name" value="LRR_1"/>
    <property type="match status" value="2"/>
</dbReference>
<dbReference type="InterPro" id="IPR032675">
    <property type="entry name" value="LRR_dom_sf"/>
</dbReference>
<keyword evidence="10" id="KW-0547">Nucleotide-binding</keyword>
<evidence type="ECO:0000256" key="15">
    <source>
        <dbReference type="ARBA" id="ARBA00023170"/>
    </source>
</evidence>
<keyword evidence="8" id="KW-0732">Signal</keyword>
<dbReference type="PROSITE" id="PS50011">
    <property type="entry name" value="PROTEIN_KINASE_DOM"/>
    <property type="match status" value="1"/>
</dbReference>
<evidence type="ECO:0000256" key="12">
    <source>
        <dbReference type="ARBA" id="ARBA00022840"/>
    </source>
</evidence>
<evidence type="ECO:0000256" key="2">
    <source>
        <dbReference type="ARBA" id="ARBA00012513"/>
    </source>
</evidence>
<gene>
    <name evidence="22" type="ORF">FRX31_007116</name>
</gene>
<dbReference type="InterPro" id="IPR001245">
    <property type="entry name" value="Ser-Thr/Tyr_kinase_cat_dom"/>
</dbReference>
<keyword evidence="13 20" id="KW-1133">Transmembrane helix</keyword>
<comment type="catalytic activity">
    <reaction evidence="18">
        <text>L-seryl-[protein] + ATP = O-phospho-L-seryl-[protein] + ADP + H(+)</text>
        <dbReference type="Rhea" id="RHEA:17989"/>
        <dbReference type="Rhea" id="RHEA-COMP:9863"/>
        <dbReference type="Rhea" id="RHEA-COMP:11604"/>
        <dbReference type="ChEBI" id="CHEBI:15378"/>
        <dbReference type="ChEBI" id="CHEBI:29999"/>
        <dbReference type="ChEBI" id="CHEBI:30616"/>
        <dbReference type="ChEBI" id="CHEBI:83421"/>
        <dbReference type="ChEBI" id="CHEBI:456216"/>
        <dbReference type="EC" id="2.7.11.1"/>
    </reaction>
</comment>
<evidence type="ECO:0000313" key="23">
    <source>
        <dbReference type="Proteomes" id="UP000554482"/>
    </source>
</evidence>
<keyword evidence="3" id="KW-0723">Serine/threonine-protein kinase</keyword>
<feature type="non-terminal residue" evidence="22">
    <location>
        <position position="1"/>
    </location>
</feature>
<dbReference type="CDD" id="cd14066">
    <property type="entry name" value="STKc_IRAK"/>
    <property type="match status" value="1"/>
</dbReference>
<feature type="region of interest" description="Disordered" evidence="19">
    <location>
        <begin position="745"/>
        <end position="796"/>
    </location>
</feature>
<dbReference type="Pfam" id="PF07714">
    <property type="entry name" value="PK_Tyr_Ser-Thr"/>
    <property type="match status" value="1"/>
</dbReference>
<evidence type="ECO:0000256" key="14">
    <source>
        <dbReference type="ARBA" id="ARBA00023136"/>
    </source>
</evidence>
<dbReference type="FunFam" id="2.60.120.430:FF:000004">
    <property type="entry name" value="Putative leucine-rich repeat receptor-like serine/threonine-protein kinase"/>
    <property type="match status" value="1"/>
</dbReference>
<keyword evidence="11 22" id="KW-0418">Kinase</keyword>
<dbReference type="SMART" id="SM00220">
    <property type="entry name" value="S_TKc"/>
    <property type="match status" value="1"/>
</dbReference>
<evidence type="ECO:0000256" key="9">
    <source>
        <dbReference type="ARBA" id="ARBA00022737"/>
    </source>
</evidence>
<evidence type="ECO:0000256" key="20">
    <source>
        <dbReference type="SAM" id="Phobius"/>
    </source>
</evidence>
<evidence type="ECO:0000313" key="22">
    <source>
        <dbReference type="EMBL" id="KAF5203295.1"/>
    </source>
</evidence>
<keyword evidence="5" id="KW-0433">Leucine-rich repeat</keyword>
<dbReference type="GO" id="GO:0016020">
    <property type="term" value="C:membrane"/>
    <property type="evidence" value="ECO:0007669"/>
    <property type="project" value="UniProtKB-SubCell"/>
</dbReference>
<comment type="subcellular location">
    <subcellularLocation>
        <location evidence="1">Membrane</location>
        <topology evidence="1">Single-pass type I membrane protein</topology>
    </subcellularLocation>
</comment>
<evidence type="ECO:0000256" key="8">
    <source>
        <dbReference type="ARBA" id="ARBA00022729"/>
    </source>
</evidence>
<evidence type="ECO:0000256" key="7">
    <source>
        <dbReference type="ARBA" id="ARBA00022692"/>
    </source>
</evidence>
<dbReference type="FunFam" id="3.30.200.20:FF:000217">
    <property type="entry name" value="probable LRR receptor-like serine/threonine-protein kinase At1g53430"/>
    <property type="match status" value="1"/>
</dbReference>
<evidence type="ECO:0000256" key="16">
    <source>
        <dbReference type="ARBA" id="ARBA00023180"/>
    </source>
</evidence>
<dbReference type="Gene3D" id="1.10.510.10">
    <property type="entry name" value="Transferase(Phosphotransferase) domain 1"/>
    <property type="match status" value="1"/>
</dbReference>
<accession>A0A7J6X331</accession>
<dbReference type="FunFam" id="1.10.510.10:FF:000044">
    <property type="entry name" value="Putative LRR receptor-like serine/threonine-protein kinase"/>
    <property type="match status" value="1"/>
</dbReference>
<evidence type="ECO:0000256" key="10">
    <source>
        <dbReference type="ARBA" id="ARBA00022741"/>
    </source>
</evidence>
<keyword evidence="7 20" id="KW-0812">Transmembrane</keyword>
<reference evidence="22 23" key="1">
    <citation type="submission" date="2020-06" db="EMBL/GenBank/DDBJ databases">
        <title>Transcriptomic and genomic resources for Thalictrum thalictroides and T. hernandezii: Facilitating candidate gene discovery in an emerging model plant lineage.</title>
        <authorList>
            <person name="Arias T."/>
            <person name="Riano-Pachon D.M."/>
            <person name="Di Stilio V.S."/>
        </authorList>
    </citation>
    <scope>NUCLEOTIDE SEQUENCE [LARGE SCALE GENOMIC DNA]</scope>
    <source>
        <strain evidence="23">cv. WT478/WT964</strain>
        <tissue evidence="22">Leaves</tissue>
    </source>
</reference>
<feature type="compositionally biased region" description="Basic and acidic residues" evidence="19">
    <location>
        <begin position="756"/>
        <end position="767"/>
    </location>
</feature>
<evidence type="ECO:0000256" key="19">
    <source>
        <dbReference type="SAM" id="MobiDB-lite"/>
    </source>
</evidence>